<keyword evidence="1" id="KW-0472">Membrane</keyword>
<keyword evidence="1" id="KW-0812">Transmembrane</keyword>
<protein>
    <recommendedName>
        <fullName evidence="4">ATP synthase I chain</fullName>
    </recommendedName>
</protein>
<comment type="caution">
    <text evidence="2">The sequence shown here is derived from an EMBL/GenBank/DDBJ whole genome shotgun (WGS) entry which is preliminary data.</text>
</comment>
<evidence type="ECO:0008006" key="4">
    <source>
        <dbReference type="Google" id="ProtNLM"/>
    </source>
</evidence>
<organism evidence="2 3">
    <name type="scientific">Bacteriovorax antarcticus</name>
    <dbReference type="NCBI Taxonomy" id="3088717"/>
    <lineage>
        <taxon>Bacteria</taxon>
        <taxon>Pseudomonadati</taxon>
        <taxon>Bdellovibrionota</taxon>
        <taxon>Bacteriovoracia</taxon>
        <taxon>Bacteriovoracales</taxon>
        <taxon>Bacteriovoracaceae</taxon>
        <taxon>Bacteriovorax</taxon>
    </lineage>
</organism>
<dbReference type="RefSeq" id="WP_323574272.1">
    <property type="nucleotide sequence ID" value="NZ_JAYGJQ010000001.1"/>
</dbReference>
<feature type="transmembrane region" description="Helical" evidence="1">
    <location>
        <begin position="33"/>
        <end position="51"/>
    </location>
</feature>
<name>A0ABU5VP30_9BACT</name>
<evidence type="ECO:0000313" key="2">
    <source>
        <dbReference type="EMBL" id="MEA9354784.1"/>
    </source>
</evidence>
<evidence type="ECO:0000256" key="1">
    <source>
        <dbReference type="SAM" id="Phobius"/>
    </source>
</evidence>
<feature type="transmembrane region" description="Helical" evidence="1">
    <location>
        <begin position="98"/>
        <end position="116"/>
    </location>
</feature>
<reference evidence="2 3" key="1">
    <citation type="submission" date="2023-11" db="EMBL/GenBank/DDBJ databases">
        <title>A Novel Polar Bacteriovorax (B. antarcticus) Isolated from the Biocrust in Antarctica.</title>
        <authorList>
            <person name="Mun W."/>
            <person name="Choi S.Y."/>
            <person name="Mitchell R.J."/>
        </authorList>
    </citation>
    <scope>NUCLEOTIDE SEQUENCE [LARGE SCALE GENOMIC DNA]</scope>
    <source>
        <strain evidence="2 3">PP10</strain>
    </source>
</reference>
<evidence type="ECO:0000313" key="3">
    <source>
        <dbReference type="Proteomes" id="UP001302274"/>
    </source>
</evidence>
<proteinExistence type="predicted"/>
<keyword evidence="3" id="KW-1185">Reference proteome</keyword>
<dbReference type="EMBL" id="JAYGJQ010000001">
    <property type="protein sequence ID" value="MEA9354784.1"/>
    <property type="molecule type" value="Genomic_DNA"/>
</dbReference>
<gene>
    <name evidence="2" type="ORF">SHI21_01130</name>
</gene>
<feature type="transmembrane region" description="Helical" evidence="1">
    <location>
        <begin position="72"/>
        <end position="92"/>
    </location>
</feature>
<accession>A0ABU5VP30</accession>
<dbReference type="Proteomes" id="UP001302274">
    <property type="component" value="Unassembled WGS sequence"/>
</dbReference>
<sequence>MLIAEKINLKKYALLSAVLLAIDYFLARDMAELKVMLTIFLAACLNQWMLVNGVMQITNVASGKEAPDKTNLIMLFIGKVIVLLVALIFGVQIMGKRIIIPVLIYVLQIVVLYLSMKKSGEEQGSNK</sequence>
<keyword evidence="1" id="KW-1133">Transmembrane helix</keyword>